<dbReference type="Pfam" id="PF07715">
    <property type="entry name" value="Plug"/>
    <property type="match status" value="1"/>
</dbReference>
<evidence type="ECO:0000256" key="1">
    <source>
        <dbReference type="ARBA" id="ARBA00004571"/>
    </source>
</evidence>
<dbReference type="Gene3D" id="2.60.40.1120">
    <property type="entry name" value="Carboxypeptidase-like, regulatory domain"/>
    <property type="match status" value="1"/>
</dbReference>
<dbReference type="InterPro" id="IPR036942">
    <property type="entry name" value="Beta-barrel_TonB_sf"/>
</dbReference>
<dbReference type="Gene3D" id="2.40.170.20">
    <property type="entry name" value="TonB-dependent receptor, beta-barrel domain"/>
    <property type="match status" value="1"/>
</dbReference>
<comment type="similarity">
    <text evidence="8 9">Belongs to the TonB-dependent receptor family.</text>
</comment>
<sequence>MRKNLLKLYLFLTFLLLCVSPFRLVAQENQIKGIVSEVRGEPLVGVNVVVKGTTRGTVTDLNGEYFLEAKKGETLVFSFIGYDSKEIVVGNLSTIHVSLDESALALQEVVAIGYGKLKSSQVTSSITKVSSEDLEDRPVTRVDQAIQGKIAGVYVQETSGAPGKSLNVKVRGTGSINYGASPLYVVDGFPISGDLNSISPSDIESIEVLKDAASAAIYGSRGANGVVLITTKSGRKGKPVIDLNVSYGIQKRFSKVDVMNRDEYIEYAIEERTNSYIYNGGDLSVPESDRDNYKYAIDPLWRTNPTSFPDHNWQELISRTAPVQNYSVSVSGAGEKSKYFISANYLDQDGIIINSDYKRLSFRSNVEVDANKYLTLGLNLQTSYSERNDPDTDSSQGPISRSILVAPIVGLDQQTVKGGNYYYHAHFFLNPIALAKEVENQSRGNNYLANLYANVNILDNLVFKSSFGANITTYNDKYYKTMNVNRGNPSYGSVSNSLRRNLLTENTLNYDLEKKDWSLNLLAGFTYQNEYFENSSFQKSDFPDDDIKTPNAATKIDSATGSATEWSLISYLARANLAYMNRYILTASIRQDGSSRFGKNNHWGTFPSVSAGWLISEEEFIKDALPAVSNMKLRASYGVVGNNNIGDYSSIGLMSNTNYIFNGNKVGGYSPSSFSNPDLGWEKTQTTDIGIDLGFVKNRINLSLDYYIANTKDLLLNVPIPQITGFGTALQNIGKIQNRGFEVELMTKNIVGAFNWSTNFNLSYNHNEVKQLGPDGSPIIGYQEGFPITKTEIGESIGYYYLFKTDGVFKDEEDCRVNKNMSYANKNPQPGDIKYKDMNGDGVIDEQDKTNCGNNVPKVTWGLTNNFSYKGIELSIFMDGVSKCNLINLGKKETTQSRGNVRGYWRDRWRSPEQPGNGRVPRACTTDNLTTPSDWWLEDASFWRIRNINIAYNFPQSLISKISFISNCRIYFSMDNVYMHDHYNHMAQNAPFSNSNLTPGVDYDSGYPLARTYQFGINVKF</sequence>
<keyword evidence="2 8" id="KW-0813">Transport</keyword>
<keyword evidence="3 8" id="KW-1134">Transmembrane beta strand</keyword>
<dbReference type="Proteomes" id="UP000644010">
    <property type="component" value="Unassembled WGS sequence"/>
</dbReference>
<keyword evidence="12" id="KW-0675">Receptor</keyword>
<dbReference type="Pfam" id="PF00593">
    <property type="entry name" value="TonB_dep_Rec_b-barrel"/>
    <property type="match status" value="1"/>
</dbReference>
<keyword evidence="7 8" id="KW-0998">Cell outer membrane</keyword>
<evidence type="ECO:0000313" key="13">
    <source>
        <dbReference type="Proteomes" id="UP000644010"/>
    </source>
</evidence>
<organism evidence="12 13">
    <name type="scientific">Parabacteroides segnis</name>
    <dbReference type="NCBI Taxonomy" id="2763058"/>
    <lineage>
        <taxon>Bacteria</taxon>
        <taxon>Pseudomonadati</taxon>
        <taxon>Bacteroidota</taxon>
        <taxon>Bacteroidia</taxon>
        <taxon>Bacteroidales</taxon>
        <taxon>Tannerellaceae</taxon>
        <taxon>Parabacteroides</taxon>
    </lineage>
</organism>
<evidence type="ECO:0000256" key="7">
    <source>
        <dbReference type="ARBA" id="ARBA00023237"/>
    </source>
</evidence>
<evidence type="ECO:0000256" key="2">
    <source>
        <dbReference type="ARBA" id="ARBA00022448"/>
    </source>
</evidence>
<dbReference type="NCBIfam" id="TIGR04056">
    <property type="entry name" value="OMP_RagA_SusC"/>
    <property type="match status" value="1"/>
</dbReference>
<evidence type="ECO:0000259" key="10">
    <source>
        <dbReference type="Pfam" id="PF00593"/>
    </source>
</evidence>
<proteinExistence type="inferred from homology"/>
<gene>
    <name evidence="12" type="ORF">H8S77_07220</name>
</gene>
<dbReference type="SUPFAM" id="SSF56935">
    <property type="entry name" value="Porins"/>
    <property type="match status" value="1"/>
</dbReference>
<dbReference type="InterPro" id="IPR037066">
    <property type="entry name" value="Plug_dom_sf"/>
</dbReference>
<name>A0ABR7DYU1_9BACT</name>
<comment type="caution">
    <text evidence="12">The sequence shown here is derived from an EMBL/GenBank/DDBJ whole genome shotgun (WGS) entry which is preliminary data.</text>
</comment>
<evidence type="ECO:0000256" key="5">
    <source>
        <dbReference type="ARBA" id="ARBA00023077"/>
    </source>
</evidence>
<dbReference type="InterPro" id="IPR000531">
    <property type="entry name" value="Beta-barrel_TonB"/>
</dbReference>
<comment type="subcellular location">
    <subcellularLocation>
        <location evidence="1 8">Cell outer membrane</location>
        <topology evidence="1 8">Multi-pass membrane protein</topology>
    </subcellularLocation>
</comment>
<evidence type="ECO:0000256" key="9">
    <source>
        <dbReference type="RuleBase" id="RU003357"/>
    </source>
</evidence>
<keyword evidence="4 8" id="KW-0812">Transmembrane</keyword>
<dbReference type="EMBL" id="JACOOI010000005">
    <property type="protein sequence ID" value="MBC5642676.1"/>
    <property type="molecule type" value="Genomic_DNA"/>
</dbReference>
<dbReference type="InterPro" id="IPR039426">
    <property type="entry name" value="TonB-dep_rcpt-like"/>
</dbReference>
<protein>
    <submittedName>
        <fullName evidence="12">TonB-dependent receptor</fullName>
    </submittedName>
</protein>
<keyword evidence="13" id="KW-1185">Reference proteome</keyword>
<dbReference type="NCBIfam" id="TIGR04057">
    <property type="entry name" value="SusC_RagA_signa"/>
    <property type="match status" value="1"/>
</dbReference>
<dbReference type="InterPro" id="IPR023997">
    <property type="entry name" value="TonB-dep_OMP_SusC/RagA_CS"/>
</dbReference>
<evidence type="ECO:0000256" key="3">
    <source>
        <dbReference type="ARBA" id="ARBA00022452"/>
    </source>
</evidence>
<dbReference type="RefSeq" id="WP_186958850.1">
    <property type="nucleotide sequence ID" value="NZ_JACOOI010000005.1"/>
</dbReference>
<dbReference type="Gene3D" id="2.170.130.10">
    <property type="entry name" value="TonB-dependent receptor, plug domain"/>
    <property type="match status" value="1"/>
</dbReference>
<dbReference type="InterPro" id="IPR008969">
    <property type="entry name" value="CarboxyPept-like_regulatory"/>
</dbReference>
<feature type="domain" description="TonB-dependent receptor plug" evidence="11">
    <location>
        <begin position="120"/>
        <end position="226"/>
    </location>
</feature>
<reference evidence="12 13" key="1">
    <citation type="submission" date="2020-08" db="EMBL/GenBank/DDBJ databases">
        <title>Genome public.</title>
        <authorList>
            <person name="Liu C."/>
            <person name="Sun Q."/>
        </authorList>
    </citation>
    <scope>NUCLEOTIDE SEQUENCE [LARGE SCALE GENOMIC DNA]</scope>
    <source>
        <strain evidence="12 13">BX2</strain>
    </source>
</reference>
<dbReference type="SUPFAM" id="SSF49464">
    <property type="entry name" value="Carboxypeptidase regulatory domain-like"/>
    <property type="match status" value="1"/>
</dbReference>
<dbReference type="InterPro" id="IPR023996">
    <property type="entry name" value="TonB-dep_OMP_SusC/RagA"/>
</dbReference>
<keyword evidence="5 9" id="KW-0798">TonB box</keyword>
<evidence type="ECO:0000259" key="11">
    <source>
        <dbReference type="Pfam" id="PF07715"/>
    </source>
</evidence>
<dbReference type="InterPro" id="IPR012910">
    <property type="entry name" value="Plug_dom"/>
</dbReference>
<evidence type="ECO:0000256" key="4">
    <source>
        <dbReference type="ARBA" id="ARBA00022692"/>
    </source>
</evidence>
<evidence type="ECO:0000256" key="6">
    <source>
        <dbReference type="ARBA" id="ARBA00023136"/>
    </source>
</evidence>
<dbReference type="Pfam" id="PF13715">
    <property type="entry name" value="CarbopepD_reg_2"/>
    <property type="match status" value="1"/>
</dbReference>
<accession>A0ABR7DYU1</accession>
<evidence type="ECO:0000256" key="8">
    <source>
        <dbReference type="PROSITE-ProRule" id="PRU01360"/>
    </source>
</evidence>
<keyword evidence="6 8" id="KW-0472">Membrane</keyword>
<dbReference type="PROSITE" id="PS52016">
    <property type="entry name" value="TONB_DEPENDENT_REC_3"/>
    <property type="match status" value="1"/>
</dbReference>
<feature type="domain" description="TonB-dependent receptor-like beta-barrel" evidence="10">
    <location>
        <begin position="442"/>
        <end position="769"/>
    </location>
</feature>
<evidence type="ECO:0000313" key="12">
    <source>
        <dbReference type="EMBL" id="MBC5642676.1"/>
    </source>
</evidence>